<reference evidence="9 10" key="1">
    <citation type="submission" date="2020-08" db="EMBL/GenBank/DDBJ databases">
        <title>Sequencing the genomes of 1000 actinobacteria strains.</title>
        <authorList>
            <person name="Klenk H.-P."/>
        </authorList>
    </citation>
    <scope>NUCLEOTIDE SEQUENCE [LARGE SCALE GENOMIC DNA]</scope>
    <source>
        <strain evidence="9 10">DSM 19600</strain>
    </source>
</reference>
<dbReference type="GO" id="GO:0004252">
    <property type="term" value="F:serine-type endopeptidase activity"/>
    <property type="evidence" value="ECO:0007669"/>
    <property type="project" value="InterPro"/>
</dbReference>
<evidence type="ECO:0000256" key="7">
    <source>
        <dbReference type="SAM" id="Phobius"/>
    </source>
</evidence>
<keyword evidence="10" id="KW-1185">Reference proteome</keyword>
<feature type="transmembrane region" description="Helical" evidence="7">
    <location>
        <begin position="192"/>
        <end position="211"/>
    </location>
</feature>
<dbReference type="SUPFAM" id="SSF144091">
    <property type="entry name" value="Rhomboid-like"/>
    <property type="match status" value="1"/>
</dbReference>
<dbReference type="GO" id="GO:0016020">
    <property type="term" value="C:membrane"/>
    <property type="evidence" value="ECO:0007669"/>
    <property type="project" value="UniProtKB-SubCell"/>
</dbReference>
<dbReference type="Proteomes" id="UP000549113">
    <property type="component" value="Unassembled WGS sequence"/>
</dbReference>
<comment type="subcellular location">
    <subcellularLocation>
        <location evidence="1">Membrane</location>
        <topology evidence="1">Multi-pass membrane protein</topology>
    </subcellularLocation>
</comment>
<dbReference type="AlphaFoldDB" id="A0AA40SQX4"/>
<evidence type="ECO:0000313" key="9">
    <source>
        <dbReference type="EMBL" id="MBB4140595.1"/>
    </source>
</evidence>
<evidence type="ECO:0000256" key="1">
    <source>
        <dbReference type="ARBA" id="ARBA00004141"/>
    </source>
</evidence>
<feature type="transmembrane region" description="Helical" evidence="7">
    <location>
        <begin position="133"/>
        <end position="157"/>
    </location>
</feature>
<feature type="transmembrane region" description="Helical" evidence="7">
    <location>
        <begin position="86"/>
        <end position="107"/>
    </location>
</feature>
<feature type="domain" description="Peptidase S54 rhomboid" evidence="8">
    <location>
        <begin position="129"/>
        <end position="260"/>
    </location>
</feature>
<gene>
    <name evidence="9" type="ORF">BKA10_002389</name>
</gene>
<dbReference type="PANTHER" id="PTHR43731:SF14">
    <property type="entry name" value="PRESENILIN-ASSOCIATED RHOMBOID-LIKE PROTEIN, MITOCHONDRIAL"/>
    <property type="match status" value="1"/>
</dbReference>
<evidence type="ECO:0000256" key="4">
    <source>
        <dbReference type="ARBA" id="ARBA00022801"/>
    </source>
</evidence>
<feature type="transmembrane region" description="Helical" evidence="7">
    <location>
        <begin position="169"/>
        <end position="186"/>
    </location>
</feature>
<sequence length="293" mass="31839">MSTAFGSNPENFCYRHPDRQSFVLCQRCLRTICAECQTPLPVGVICPECLAAQQGQQKQQQKAHAATVKRMPRHLRPARRSDSRPVVTYALVIITSALYLIGMLPQVGTQVQLWLMFNSAFVLPGPAFQPWRLLTVTLVHASIWHVALNMLALWALGRSLEPLLGRWRFLALYLLSAIGGSVLVALLAPGTWVVGASGAVWGLLGAMFIIGRHIGANVTAIAVLLGLNLVITFLPGSNISWQAHIGGGLVGLLVGFIFARTRALRQQKLQVWLLVATAVGLLALLAIPALLYT</sequence>
<dbReference type="InterPro" id="IPR050925">
    <property type="entry name" value="Rhomboid_protease_S54"/>
</dbReference>
<feature type="transmembrane region" description="Helical" evidence="7">
    <location>
        <begin position="241"/>
        <end position="259"/>
    </location>
</feature>
<keyword evidence="5 7" id="KW-1133">Transmembrane helix</keyword>
<evidence type="ECO:0000256" key="2">
    <source>
        <dbReference type="ARBA" id="ARBA00009045"/>
    </source>
</evidence>
<keyword evidence="9" id="KW-0645">Protease</keyword>
<evidence type="ECO:0000256" key="6">
    <source>
        <dbReference type="ARBA" id="ARBA00023136"/>
    </source>
</evidence>
<dbReference type="Pfam" id="PF01694">
    <property type="entry name" value="Rhomboid"/>
    <property type="match status" value="1"/>
</dbReference>
<keyword evidence="4" id="KW-0378">Hydrolase</keyword>
<evidence type="ECO:0000313" key="10">
    <source>
        <dbReference type="Proteomes" id="UP000549113"/>
    </source>
</evidence>
<dbReference type="InterPro" id="IPR022764">
    <property type="entry name" value="Peptidase_S54_rhomboid_dom"/>
</dbReference>
<name>A0AA40SQX4_9MICO</name>
<dbReference type="InterPro" id="IPR035952">
    <property type="entry name" value="Rhomboid-like_sf"/>
</dbReference>
<protein>
    <submittedName>
        <fullName evidence="9">Membrane associated rhomboid family serine protease</fullName>
    </submittedName>
</protein>
<keyword evidence="6 7" id="KW-0472">Membrane</keyword>
<feature type="transmembrane region" description="Helical" evidence="7">
    <location>
        <begin position="271"/>
        <end position="292"/>
    </location>
</feature>
<comment type="caution">
    <text evidence="9">The sequence shown here is derived from an EMBL/GenBank/DDBJ whole genome shotgun (WGS) entry which is preliminary data.</text>
</comment>
<organism evidence="9 10">
    <name type="scientific">Microbacterium invictum</name>
    <dbReference type="NCBI Taxonomy" id="515415"/>
    <lineage>
        <taxon>Bacteria</taxon>
        <taxon>Bacillati</taxon>
        <taxon>Actinomycetota</taxon>
        <taxon>Actinomycetes</taxon>
        <taxon>Micrococcales</taxon>
        <taxon>Microbacteriaceae</taxon>
        <taxon>Microbacterium</taxon>
    </lineage>
</organism>
<comment type="similarity">
    <text evidence="2">Belongs to the peptidase S54 family.</text>
</comment>
<dbReference type="PANTHER" id="PTHR43731">
    <property type="entry name" value="RHOMBOID PROTEASE"/>
    <property type="match status" value="1"/>
</dbReference>
<feature type="transmembrane region" description="Helical" evidence="7">
    <location>
        <begin position="218"/>
        <end position="235"/>
    </location>
</feature>
<dbReference type="Gene3D" id="1.20.1540.10">
    <property type="entry name" value="Rhomboid-like"/>
    <property type="match status" value="1"/>
</dbReference>
<dbReference type="RefSeq" id="WP_183500109.1">
    <property type="nucleotide sequence ID" value="NZ_BAABCO010000004.1"/>
</dbReference>
<evidence type="ECO:0000256" key="3">
    <source>
        <dbReference type="ARBA" id="ARBA00022692"/>
    </source>
</evidence>
<proteinExistence type="inferred from homology"/>
<dbReference type="EMBL" id="JACIFH010000001">
    <property type="protein sequence ID" value="MBB4140595.1"/>
    <property type="molecule type" value="Genomic_DNA"/>
</dbReference>
<keyword evidence="3 7" id="KW-0812">Transmembrane</keyword>
<accession>A0AA40SQX4</accession>
<evidence type="ECO:0000256" key="5">
    <source>
        <dbReference type="ARBA" id="ARBA00022989"/>
    </source>
</evidence>
<evidence type="ECO:0000259" key="8">
    <source>
        <dbReference type="Pfam" id="PF01694"/>
    </source>
</evidence>
<dbReference type="GO" id="GO:0006508">
    <property type="term" value="P:proteolysis"/>
    <property type="evidence" value="ECO:0007669"/>
    <property type="project" value="UniProtKB-KW"/>
</dbReference>